<keyword evidence="1" id="KW-0472">Membrane</keyword>
<evidence type="ECO:0000256" key="1">
    <source>
        <dbReference type="SAM" id="Phobius"/>
    </source>
</evidence>
<keyword evidence="3" id="KW-1185">Reference proteome</keyword>
<dbReference type="Proteomes" id="UP001359559">
    <property type="component" value="Unassembled WGS sequence"/>
</dbReference>
<keyword evidence="1" id="KW-0812">Transmembrane</keyword>
<sequence>MFFGLWKIYVPRTAMASILPVGKGLLEYRAGLATEREGLGYVQVSQIFAGFDNCNFNCDFSLNFQQQCRYDLFTYFLVEYVCSIVLAFAVKLPQFVSEDFEFY</sequence>
<comment type="caution">
    <text evidence="2">The sequence shown here is derived from an EMBL/GenBank/DDBJ whole genome shotgun (WGS) entry which is preliminary data.</text>
</comment>
<proteinExistence type="predicted"/>
<dbReference type="EMBL" id="JAYKXN010000003">
    <property type="protein sequence ID" value="KAK7303491.1"/>
    <property type="molecule type" value="Genomic_DNA"/>
</dbReference>
<dbReference type="AlphaFoldDB" id="A0AAN9JSF6"/>
<feature type="transmembrane region" description="Helical" evidence="1">
    <location>
        <begin position="72"/>
        <end position="90"/>
    </location>
</feature>
<reference evidence="2 3" key="1">
    <citation type="submission" date="2024-01" db="EMBL/GenBank/DDBJ databases">
        <title>The genomes of 5 underutilized Papilionoideae crops provide insights into root nodulation and disease resistance.</title>
        <authorList>
            <person name="Yuan L."/>
        </authorList>
    </citation>
    <scope>NUCLEOTIDE SEQUENCE [LARGE SCALE GENOMIC DNA]</scope>
    <source>
        <strain evidence="2">LY-2023</strain>
        <tissue evidence="2">Leaf</tissue>
    </source>
</reference>
<keyword evidence="1" id="KW-1133">Transmembrane helix</keyword>
<accession>A0AAN9JSF6</accession>
<gene>
    <name evidence="2" type="ORF">RJT34_14398</name>
</gene>
<protein>
    <submittedName>
        <fullName evidence="2">Uncharacterized protein</fullName>
    </submittedName>
</protein>
<organism evidence="2 3">
    <name type="scientific">Clitoria ternatea</name>
    <name type="common">Butterfly pea</name>
    <dbReference type="NCBI Taxonomy" id="43366"/>
    <lineage>
        <taxon>Eukaryota</taxon>
        <taxon>Viridiplantae</taxon>
        <taxon>Streptophyta</taxon>
        <taxon>Embryophyta</taxon>
        <taxon>Tracheophyta</taxon>
        <taxon>Spermatophyta</taxon>
        <taxon>Magnoliopsida</taxon>
        <taxon>eudicotyledons</taxon>
        <taxon>Gunneridae</taxon>
        <taxon>Pentapetalae</taxon>
        <taxon>rosids</taxon>
        <taxon>fabids</taxon>
        <taxon>Fabales</taxon>
        <taxon>Fabaceae</taxon>
        <taxon>Papilionoideae</taxon>
        <taxon>50 kb inversion clade</taxon>
        <taxon>NPAAA clade</taxon>
        <taxon>indigoferoid/millettioid clade</taxon>
        <taxon>Phaseoleae</taxon>
        <taxon>Clitoria</taxon>
    </lineage>
</organism>
<evidence type="ECO:0000313" key="3">
    <source>
        <dbReference type="Proteomes" id="UP001359559"/>
    </source>
</evidence>
<evidence type="ECO:0000313" key="2">
    <source>
        <dbReference type="EMBL" id="KAK7303491.1"/>
    </source>
</evidence>
<name>A0AAN9JSF6_CLITE</name>